<dbReference type="EMBL" id="JARIHO010000017">
    <property type="protein sequence ID" value="KAJ7348343.1"/>
    <property type="molecule type" value="Genomic_DNA"/>
</dbReference>
<proteinExistence type="predicted"/>
<evidence type="ECO:0008006" key="3">
    <source>
        <dbReference type="Google" id="ProtNLM"/>
    </source>
</evidence>
<evidence type="ECO:0000313" key="2">
    <source>
        <dbReference type="Proteomes" id="UP001218218"/>
    </source>
</evidence>
<dbReference type="AlphaFoldDB" id="A0AAD7ETN1"/>
<evidence type="ECO:0000313" key="1">
    <source>
        <dbReference type="EMBL" id="KAJ7348343.1"/>
    </source>
</evidence>
<gene>
    <name evidence="1" type="ORF">DFH08DRAFT_808080</name>
</gene>
<sequence>MFLLKSEGRRDLLSIKDRNSAIELKNLKDFITTEGENRAKWCSLSDNRLRKNIQGNTIVDPKVGDNPIKQTWKPLQKCLPRPLKRMLKTARKFKLTFNALALSINIKEELPIFFHMHMGGNRDMGRRNNSKCAQCLRDCHSVRSTGDVLATVERNYQRHNRRRNCACQPCREDRLRGCTAPYLCLEEAIKMLDCLYEKWDPRAEVNQRVEGLSDELKQDNIEALERDEPIVFDPSVHLENRVDGFRISSESNEPNPAHQIIPIDEEDEPEEETIFIGNLHCIDGDGDMCSAGSIWYNPEDERNTTVVVPREMASPEAGGAAAILHAIQHSPISVELNFRVQSEKLIKSLITDFQKCEDTDWAGIKWITS</sequence>
<protein>
    <recommendedName>
        <fullName evidence="3">RNase H type-1 domain-containing protein</fullName>
    </recommendedName>
</protein>
<keyword evidence="2" id="KW-1185">Reference proteome</keyword>
<organism evidence="1 2">
    <name type="scientific">Mycena albidolilacea</name>
    <dbReference type="NCBI Taxonomy" id="1033008"/>
    <lineage>
        <taxon>Eukaryota</taxon>
        <taxon>Fungi</taxon>
        <taxon>Dikarya</taxon>
        <taxon>Basidiomycota</taxon>
        <taxon>Agaricomycotina</taxon>
        <taxon>Agaricomycetes</taxon>
        <taxon>Agaricomycetidae</taxon>
        <taxon>Agaricales</taxon>
        <taxon>Marasmiineae</taxon>
        <taxon>Mycenaceae</taxon>
        <taxon>Mycena</taxon>
    </lineage>
</organism>
<reference evidence="1" key="1">
    <citation type="submission" date="2023-03" db="EMBL/GenBank/DDBJ databases">
        <title>Massive genome expansion in bonnet fungi (Mycena s.s.) driven by repeated elements and novel gene families across ecological guilds.</title>
        <authorList>
            <consortium name="Lawrence Berkeley National Laboratory"/>
            <person name="Harder C.B."/>
            <person name="Miyauchi S."/>
            <person name="Viragh M."/>
            <person name="Kuo A."/>
            <person name="Thoen E."/>
            <person name="Andreopoulos B."/>
            <person name="Lu D."/>
            <person name="Skrede I."/>
            <person name="Drula E."/>
            <person name="Henrissat B."/>
            <person name="Morin E."/>
            <person name="Kohler A."/>
            <person name="Barry K."/>
            <person name="LaButti K."/>
            <person name="Morin E."/>
            <person name="Salamov A."/>
            <person name="Lipzen A."/>
            <person name="Mereny Z."/>
            <person name="Hegedus B."/>
            <person name="Baldrian P."/>
            <person name="Stursova M."/>
            <person name="Weitz H."/>
            <person name="Taylor A."/>
            <person name="Grigoriev I.V."/>
            <person name="Nagy L.G."/>
            <person name="Martin F."/>
            <person name="Kauserud H."/>
        </authorList>
    </citation>
    <scope>NUCLEOTIDE SEQUENCE</scope>
    <source>
        <strain evidence="1">CBHHK002</strain>
    </source>
</reference>
<name>A0AAD7ETN1_9AGAR</name>
<dbReference type="Proteomes" id="UP001218218">
    <property type="component" value="Unassembled WGS sequence"/>
</dbReference>
<accession>A0AAD7ETN1</accession>
<comment type="caution">
    <text evidence="1">The sequence shown here is derived from an EMBL/GenBank/DDBJ whole genome shotgun (WGS) entry which is preliminary data.</text>
</comment>